<dbReference type="Pfam" id="PF02296">
    <property type="entry name" value="Alpha_adaptin_C"/>
    <property type="match status" value="1"/>
</dbReference>
<dbReference type="InterPro" id="IPR012295">
    <property type="entry name" value="TBP_dom_sf"/>
</dbReference>
<evidence type="ECO:0000313" key="9">
    <source>
        <dbReference type="EMBL" id="BES90175.1"/>
    </source>
</evidence>
<dbReference type="SMART" id="SM00809">
    <property type="entry name" value="Alpha_adaptinC2"/>
    <property type="match status" value="1"/>
</dbReference>
<dbReference type="Gene3D" id="1.25.10.10">
    <property type="entry name" value="Leucine-rich Repeat Variant"/>
    <property type="match status" value="1"/>
</dbReference>
<dbReference type="Gene3D" id="3.30.310.10">
    <property type="entry name" value="TATA-Binding Protein"/>
    <property type="match status" value="1"/>
</dbReference>
<dbReference type="InterPro" id="IPR013041">
    <property type="entry name" value="Clathrin_app_Ig-like_sf"/>
</dbReference>
<keyword evidence="4 7" id="KW-0653">Protein transport</keyword>
<dbReference type="SUPFAM" id="SSF49348">
    <property type="entry name" value="Clathrin adaptor appendage domain"/>
    <property type="match status" value="1"/>
</dbReference>
<proteinExistence type="inferred from homology"/>
<accession>A0ABN7AD21</accession>
<evidence type="ECO:0000256" key="6">
    <source>
        <dbReference type="ARBA" id="ARBA00023176"/>
    </source>
</evidence>
<dbReference type="InterPro" id="IPR003164">
    <property type="entry name" value="Clathrin_a-adaptin_app_sub_C"/>
</dbReference>
<dbReference type="InterPro" id="IPR011989">
    <property type="entry name" value="ARM-like"/>
</dbReference>
<dbReference type="EMBL" id="AP028910">
    <property type="protein sequence ID" value="BES90175.1"/>
    <property type="molecule type" value="Genomic_DNA"/>
</dbReference>
<protein>
    <recommendedName>
        <fullName evidence="7">AP-2 complex subunit alpha</fullName>
    </recommendedName>
</protein>
<dbReference type="InterPro" id="IPR016024">
    <property type="entry name" value="ARM-type_fold"/>
</dbReference>
<keyword evidence="3 7" id="KW-0254">Endocytosis</keyword>
<dbReference type="PANTHER" id="PTHR22780">
    <property type="entry name" value="ADAPTIN, ALPHA/GAMMA/EPSILON"/>
    <property type="match status" value="1"/>
</dbReference>
<dbReference type="PIRSF" id="PIRSF037091">
    <property type="entry name" value="AP2_complex_alpha"/>
    <property type="match status" value="1"/>
</dbReference>
<evidence type="ECO:0000256" key="7">
    <source>
        <dbReference type="PIRNR" id="PIRNR037091"/>
    </source>
</evidence>
<dbReference type="SUPFAM" id="SSF48371">
    <property type="entry name" value="ARM repeat"/>
    <property type="match status" value="1"/>
</dbReference>
<dbReference type="SUPFAM" id="SSF55711">
    <property type="entry name" value="Subdomain of clathrin and coatomer appendage domain"/>
    <property type="match status" value="1"/>
</dbReference>
<keyword evidence="2 7" id="KW-0813">Transport</keyword>
<gene>
    <name evidence="9" type="ORF">NTJ_02983</name>
</gene>
<dbReference type="Gene3D" id="2.60.40.1230">
    <property type="match status" value="1"/>
</dbReference>
<dbReference type="InterPro" id="IPR008152">
    <property type="entry name" value="Clathrin_a/b/g-adaptin_app_Ig"/>
</dbReference>
<comment type="similarity">
    <text evidence="7">Belongs to the adaptor complexes large subunit family.</text>
</comment>
<comment type="function">
    <text evidence="7">Adaptins are components of the adapter complexes which link clathrin to receptors in coated vesicles.</text>
</comment>
<name>A0ABN7AD21_9HEMI</name>
<keyword evidence="6 7" id="KW-0168">Coated pit</keyword>
<evidence type="ECO:0000256" key="1">
    <source>
        <dbReference type="ARBA" id="ARBA00004277"/>
    </source>
</evidence>
<dbReference type="InterPro" id="IPR002553">
    <property type="entry name" value="Clathrin/coatomer_adapt-like_N"/>
</dbReference>
<organism evidence="9 10">
    <name type="scientific">Nesidiocoris tenuis</name>
    <dbReference type="NCBI Taxonomy" id="355587"/>
    <lineage>
        <taxon>Eukaryota</taxon>
        <taxon>Metazoa</taxon>
        <taxon>Ecdysozoa</taxon>
        <taxon>Arthropoda</taxon>
        <taxon>Hexapoda</taxon>
        <taxon>Insecta</taxon>
        <taxon>Pterygota</taxon>
        <taxon>Neoptera</taxon>
        <taxon>Paraneoptera</taxon>
        <taxon>Hemiptera</taxon>
        <taxon>Heteroptera</taxon>
        <taxon>Panheteroptera</taxon>
        <taxon>Cimicomorpha</taxon>
        <taxon>Miridae</taxon>
        <taxon>Dicyphina</taxon>
        <taxon>Nesidiocoris</taxon>
    </lineage>
</organism>
<evidence type="ECO:0000256" key="5">
    <source>
        <dbReference type="ARBA" id="ARBA00023136"/>
    </source>
</evidence>
<feature type="domain" description="Clathrin adaptor alpha/beta/gamma-adaptin appendage Ig-like subdomain" evidence="8">
    <location>
        <begin position="698"/>
        <end position="810"/>
    </location>
</feature>
<keyword evidence="10" id="KW-1185">Reference proteome</keyword>
<evidence type="ECO:0000259" key="8">
    <source>
        <dbReference type="SMART" id="SM00809"/>
    </source>
</evidence>
<evidence type="ECO:0000256" key="2">
    <source>
        <dbReference type="ARBA" id="ARBA00022448"/>
    </source>
</evidence>
<dbReference type="InterPro" id="IPR050840">
    <property type="entry name" value="Adaptor_Complx_Large_Subunit"/>
</dbReference>
<keyword evidence="5 7" id="KW-0472">Membrane</keyword>
<sequence length="929" mass="103352">MPAVRGDGMRGLAVFISDIRNCKSKEAEVKRINKELANIRSKFKGDKTLDGYQKKKYVCKLLFIFLLGHDIDFGHMEAVNLLSSNKYSEKQIGYLFISVLVNTNSDLIKLIIQSIKNDLASRNPIHVNLAMQCIANIGSKEMAEAFGYDIPKLLVSGDTMDVVKQSAALCLLRLFRTSQEIIPGGEWTSRIVHLLNDQHLGVVTAATSLIDALVKRNPDEYKGCISLAVSRLSRIVTSSYTDLQDYTYYFVPAPWLSVKLLRLLQNYTPPEDPGLRGRLNECLETILNKAQEPPKSKKVQHSNAKNAVLFEAISLIIHNDSEPNLLVRACNQLGQFLSNRETNLRYLALLRMASLKTGPMNAMEKDVSVRQQAVDLLYAMCDRSNAEEIVQEMLNYLETADYSIREEMVLKVAILAEKYATDYTWYVDVILNLIRIAGDYVSEEVWYRVIQIVINRDDVQGYAAKTVFEALQAPACHENMVKVGGYILGEFGNLIAGDQRSAPIVQFQLLHSKYHLCSPMTRALLLSTYVKFVNLFPEVKSVVQDVFKQDSNLRSADAELQQRASEYLQLSIIASTDVLATVLEEMPSFPERESSILAVLKKKKPGRVPENEIRPALTHGAQSTDTHVNHAAPSAHVTAGVSNVSTDLLGLSTPPASSNVGVLLDVLGDNYSSGAAQQTPGPASAAAAVAQQNTYNPKKFVCKNNGVLFENDLIQIGVKCEFRQHLGRLGLFYGNKTSFPLQNFTATIVNADWASKLSIQAKPVDSVLEAGAQIQQMINAECIDDYADAPQMNLSFIYNNVPQKLTIKLPIFLNKFFEPTEMNGESFFARWKNLGGNPQKSQVIFRASQGMDLTATRTKLMGFGMQLLDNIDPNPDNFVCAGIVHTSTQQIGCLLRLEPNKPAQMYRLTVRSSKETVSQEVCELLSDQF</sequence>
<comment type="subcellular location">
    <subcellularLocation>
        <location evidence="1">Membrane</location>
        <location evidence="1">Coated pit</location>
        <topology evidence="1">Peripheral membrane protein</topology>
        <orientation evidence="1">Cytoplasmic side</orientation>
    </subcellularLocation>
</comment>
<dbReference type="Pfam" id="PF01602">
    <property type="entry name" value="Adaptin_N"/>
    <property type="match status" value="1"/>
</dbReference>
<evidence type="ECO:0000256" key="3">
    <source>
        <dbReference type="ARBA" id="ARBA00022583"/>
    </source>
</evidence>
<dbReference type="InterPro" id="IPR009028">
    <property type="entry name" value="Coatomer/calthrin_app_sub_C"/>
</dbReference>
<dbReference type="Pfam" id="PF02883">
    <property type="entry name" value="Alpha_adaptinC2"/>
    <property type="match status" value="1"/>
</dbReference>
<comment type="subunit">
    <text evidence="7">Adaptor protein complex 2 (AP-2) is a heterotetramer composed of two large adaptins (alpha-type and beta-type subunits), a medium adaptin (mu-type subunit) and a small adaptin (sigma-type subunit).</text>
</comment>
<evidence type="ECO:0000256" key="4">
    <source>
        <dbReference type="ARBA" id="ARBA00022927"/>
    </source>
</evidence>
<reference evidence="9 10" key="1">
    <citation type="submission" date="2023-09" db="EMBL/GenBank/DDBJ databases">
        <title>Nesidiocoris tenuis whole genome shotgun sequence.</title>
        <authorList>
            <person name="Shibata T."/>
            <person name="Shimoda M."/>
            <person name="Kobayashi T."/>
            <person name="Uehara T."/>
        </authorList>
    </citation>
    <scope>NUCLEOTIDE SEQUENCE [LARGE SCALE GENOMIC DNA]</scope>
    <source>
        <strain evidence="9 10">Japan</strain>
    </source>
</reference>
<dbReference type="Proteomes" id="UP001307889">
    <property type="component" value="Chromosome 2"/>
</dbReference>
<evidence type="ECO:0000313" key="10">
    <source>
        <dbReference type="Proteomes" id="UP001307889"/>
    </source>
</evidence>
<dbReference type="InterPro" id="IPR017104">
    <property type="entry name" value="AP2_complex_asu"/>
</dbReference>